<organism evidence="4 5">
    <name type="scientific">Leuconostoc fallax</name>
    <dbReference type="NCBI Taxonomy" id="1251"/>
    <lineage>
        <taxon>Bacteria</taxon>
        <taxon>Bacillati</taxon>
        <taxon>Bacillota</taxon>
        <taxon>Bacilli</taxon>
        <taxon>Lactobacillales</taxon>
        <taxon>Lactobacillaceae</taxon>
        <taxon>Leuconostoc</taxon>
    </lineage>
</organism>
<reference evidence="4 5" key="1">
    <citation type="journal article" date="2019" name="Appl. Microbiol. Biotechnol.">
        <title>Uncovering carbohydrate metabolism through a genotype-phenotype association study of 56 lactic acid bacteria genomes.</title>
        <authorList>
            <person name="Buron-Moles G."/>
            <person name="Chailyan A."/>
            <person name="Dolejs I."/>
            <person name="Forster J."/>
            <person name="Miks M.H."/>
        </authorList>
    </citation>
    <scope>NUCLEOTIDE SEQUENCE [LARGE SCALE GENOMIC DNA]</scope>
    <source>
        <strain evidence="4 5">ATCC 700006</strain>
    </source>
</reference>
<dbReference type="InterPro" id="IPR005531">
    <property type="entry name" value="Asp23"/>
</dbReference>
<protein>
    <recommendedName>
        <fullName evidence="2">Stress response regulator gls24 homolog</fullName>
    </recommendedName>
</protein>
<accession>A0A4R5N733</accession>
<comment type="similarity">
    <text evidence="1">Belongs to the asp23 family.</text>
</comment>
<evidence type="ECO:0000313" key="5">
    <source>
        <dbReference type="Proteomes" id="UP000295681"/>
    </source>
</evidence>
<dbReference type="Proteomes" id="UP000295681">
    <property type="component" value="Unassembled WGS sequence"/>
</dbReference>
<keyword evidence="5" id="KW-1185">Reference proteome</keyword>
<evidence type="ECO:0000313" key="4">
    <source>
        <dbReference type="EMBL" id="TDG67618.1"/>
    </source>
</evidence>
<feature type="compositionally biased region" description="Basic and acidic residues" evidence="3">
    <location>
        <begin position="154"/>
        <end position="172"/>
    </location>
</feature>
<comment type="caution">
    <text evidence="4">The sequence shown here is derived from an EMBL/GenBank/DDBJ whole genome shotgun (WGS) entry which is preliminary data.</text>
</comment>
<dbReference type="RefSeq" id="WP_010008494.1">
    <property type="nucleotide sequence ID" value="NZ_JAGYGP010000001.1"/>
</dbReference>
<dbReference type="PANTHER" id="PTHR34297:SF3">
    <property type="entry name" value="ALKALINE SHOCK PROTEIN 23"/>
    <property type="match status" value="1"/>
</dbReference>
<evidence type="ECO:0000256" key="2">
    <source>
        <dbReference type="ARBA" id="ARBA00039575"/>
    </source>
</evidence>
<dbReference type="AlphaFoldDB" id="A0A4R5N733"/>
<feature type="compositionally biased region" description="Polar residues" evidence="3">
    <location>
        <begin position="134"/>
        <end position="149"/>
    </location>
</feature>
<name>A0A4R5N733_9LACO</name>
<dbReference type="STRING" id="907931.GCA_000165675_00018"/>
<proteinExistence type="inferred from homology"/>
<dbReference type="Pfam" id="PF03780">
    <property type="entry name" value="Asp23"/>
    <property type="match status" value="1"/>
</dbReference>
<evidence type="ECO:0000256" key="1">
    <source>
        <dbReference type="ARBA" id="ARBA00005721"/>
    </source>
</evidence>
<evidence type="ECO:0000256" key="3">
    <source>
        <dbReference type="SAM" id="MobiDB-lite"/>
    </source>
</evidence>
<dbReference type="EMBL" id="PUFI01000015">
    <property type="protein sequence ID" value="TDG67618.1"/>
    <property type="molecule type" value="Genomic_DNA"/>
</dbReference>
<dbReference type="PANTHER" id="PTHR34297">
    <property type="entry name" value="HYPOTHETICAL CYTOSOLIC PROTEIN-RELATED"/>
    <property type="match status" value="1"/>
</dbReference>
<gene>
    <name evidence="4" type="ORF">C5L23_001417</name>
</gene>
<sequence>MVKINETSTPEKSSSDIKGELSYDDKVIEKITGIALEQTRGLLDIDGGFISNIKNKLVNTDNPTDGVSVEVGKEQVAVDLNIIVEYGADVRRVYDDIKSTISREINKITGLDVVEVNVRVVDIQKKEEFDKKSTSLQDKAQDVTSSVGKSASKGIDKAKDTMKSDEEPARVK</sequence>
<feature type="region of interest" description="Disordered" evidence="3">
    <location>
        <begin position="130"/>
        <end position="172"/>
    </location>
</feature>